<gene>
    <name evidence="8" type="ORF">U0R22_001853</name>
</gene>
<dbReference type="InterPro" id="IPR001851">
    <property type="entry name" value="ABC_transp_permease"/>
</dbReference>
<feature type="transmembrane region" description="Helical" evidence="7">
    <location>
        <begin position="95"/>
        <end position="117"/>
    </location>
</feature>
<protein>
    <submittedName>
        <fullName evidence="8">Branched-chain amino acid ABC transporter permease</fullName>
    </submittedName>
</protein>
<proteinExistence type="predicted"/>
<dbReference type="PANTHER" id="PTHR30482">
    <property type="entry name" value="HIGH-AFFINITY BRANCHED-CHAIN AMINO ACID TRANSPORT SYSTEM PERMEASE"/>
    <property type="match status" value="1"/>
</dbReference>
<feature type="transmembrane region" description="Helical" evidence="7">
    <location>
        <begin position="124"/>
        <end position="141"/>
    </location>
</feature>
<evidence type="ECO:0000256" key="7">
    <source>
        <dbReference type="SAM" id="Phobius"/>
    </source>
</evidence>
<evidence type="ECO:0000256" key="1">
    <source>
        <dbReference type="ARBA" id="ARBA00004651"/>
    </source>
</evidence>
<feature type="transmembrane region" description="Helical" evidence="7">
    <location>
        <begin position="20"/>
        <end position="38"/>
    </location>
</feature>
<feature type="transmembrane region" description="Helical" evidence="7">
    <location>
        <begin position="167"/>
        <end position="187"/>
    </location>
</feature>
<keyword evidence="4 7" id="KW-1133">Transmembrane helix</keyword>
<dbReference type="Proteomes" id="UP001322481">
    <property type="component" value="Chromosome"/>
</dbReference>
<reference evidence="8 9" key="1">
    <citation type="submission" date="2023-11" db="EMBL/GenBank/DDBJ databases">
        <authorList>
            <person name="Panchal A.K."/>
            <person name="Meaney J.S."/>
            <person name="Karas B.J."/>
            <person name="diCenzo G.C."/>
        </authorList>
    </citation>
    <scope>NUCLEOTIDE SEQUENCE [LARGE SCALE GENOMIC DNA]</scope>
    <source>
        <strain evidence="8 9">NZP2235</strain>
    </source>
</reference>
<keyword evidence="3 7" id="KW-0812">Transmembrane</keyword>
<dbReference type="PANTHER" id="PTHR30482:SF17">
    <property type="entry name" value="ABC TRANSPORTER ATP-BINDING PROTEIN"/>
    <property type="match status" value="1"/>
</dbReference>
<accession>A0ABZ0VJX3</accession>
<comment type="subcellular location">
    <subcellularLocation>
        <location evidence="1">Cell membrane</location>
        <topology evidence="1">Multi-pass membrane protein</topology>
    </subcellularLocation>
</comment>
<sequence>MSAASTSPIIERGTTTSQIAAIAVAVIIALLAIAPQFLSAGAVDRMTALFIYVILAAMWNALAGFGGLVSVGQQVFFGLGAYFAIRLADTGLNPFASLFVAAIIVGVVSWPLSLFMLRLRNGEFAIGMWVIAALTHLLVNLDRLVQGETGTSLISLNVYDAGTRRVAIYWLALGSMTALLAILFGLLRGSTGAAIRAIRDNEDAAASVGVRVTGTKRLLFVLAAFGIGVAGALWLATSITFQPKTYFNVQWTAYMIFMVLVGGIGTFEGAILGALVFFLIETWFGGTGVWYLVGLGATAVLFSLFLPRGLWGTIEERFGLRLLPVGYRVILPGHAPADDGTAPSPEQTPLDQEKA</sequence>
<evidence type="ECO:0000313" key="9">
    <source>
        <dbReference type="Proteomes" id="UP001322481"/>
    </source>
</evidence>
<name>A0ABZ0VJX3_9HYPH</name>
<feature type="transmembrane region" description="Helical" evidence="7">
    <location>
        <begin position="50"/>
        <end position="83"/>
    </location>
</feature>
<evidence type="ECO:0000256" key="2">
    <source>
        <dbReference type="ARBA" id="ARBA00022475"/>
    </source>
</evidence>
<keyword evidence="5 7" id="KW-0472">Membrane</keyword>
<feature type="transmembrane region" description="Helical" evidence="7">
    <location>
        <begin position="218"/>
        <end position="241"/>
    </location>
</feature>
<feature type="region of interest" description="Disordered" evidence="6">
    <location>
        <begin position="336"/>
        <end position="355"/>
    </location>
</feature>
<evidence type="ECO:0000313" key="8">
    <source>
        <dbReference type="EMBL" id="WQB97716.1"/>
    </source>
</evidence>
<dbReference type="InterPro" id="IPR043428">
    <property type="entry name" value="LivM-like"/>
</dbReference>
<keyword evidence="9" id="KW-1185">Reference proteome</keyword>
<feature type="transmembrane region" description="Helical" evidence="7">
    <location>
        <begin position="289"/>
        <end position="311"/>
    </location>
</feature>
<evidence type="ECO:0000256" key="4">
    <source>
        <dbReference type="ARBA" id="ARBA00022989"/>
    </source>
</evidence>
<evidence type="ECO:0000256" key="3">
    <source>
        <dbReference type="ARBA" id="ARBA00022692"/>
    </source>
</evidence>
<feature type="compositionally biased region" description="Polar residues" evidence="6">
    <location>
        <begin position="344"/>
        <end position="355"/>
    </location>
</feature>
<evidence type="ECO:0000256" key="6">
    <source>
        <dbReference type="SAM" id="MobiDB-lite"/>
    </source>
</evidence>
<dbReference type="EMBL" id="CP139858">
    <property type="protein sequence ID" value="WQB97716.1"/>
    <property type="molecule type" value="Genomic_DNA"/>
</dbReference>
<feature type="transmembrane region" description="Helical" evidence="7">
    <location>
        <begin position="253"/>
        <end position="280"/>
    </location>
</feature>
<evidence type="ECO:0000256" key="5">
    <source>
        <dbReference type="ARBA" id="ARBA00023136"/>
    </source>
</evidence>
<dbReference type="CDD" id="cd06581">
    <property type="entry name" value="TM_PBP1_LivM_like"/>
    <property type="match status" value="1"/>
</dbReference>
<dbReference type="RefSeq" id="WP_322418267.1">
    <property type="nucleotide sequence ID" value="NZ_CP139858.1"/>
</dbReference>
<dbReference type="Pfam" id="PF02653">
    <property type="entry name" value="BPD_transp_2"/>
    <property type="match status" value="1"/>
</dbReference>
<keyword evidence="2" id="KW-1003">Cell membrane</keyword>
<organism evidence="8 9">
    <name type="scientific">Mesorhizobium huakuii</name>
    <dbReference type="NCBI Taxonomy" id="28104"/>
    <lineage>
        <taxon>Bacteria</taxon>
        <taxon>Pseudomonadati</taxon>
        <taxon>Pseudomonadota</taxon>
        <taxon>Alphaproteobacteria</taxon>
        <taxon>Hyphomicrobiales</taxon>
        <taxon>Phyllobacteriaceae</taxon>
        <taxon>Mesorhizobium</taxon>
    </lineage>
</organism>